<gene>
    <name evidence="1" type="ORF">D3H35_14165</name>
</gene>
<name>A0A398CHG1_9BACL</name>
<evidence type="ECO:0000313" key="1">
    <source>
        <dbReference type="EMBL" id="RIE01920.1"/>
    </source>
</evidence>
<comment type="caution">
    <text evidence="1">The sequence shown here is derived from an EMBL/GenBank/DDBJ whole genome shotgun (WGS) entry which is preliminary data.</text>
</comment>
<dbReference type="SUPFAM" id="SSF53850">
    <property type="entry name" value="Periplasmic binding protein-like II"/>
    <property type="match status" value="1"/>
</dbReference>
<keyword evidence="2" id="KW-1185">Reference proteome</keyword>
<organism evidence="1 2">
    <name type="scientific">Cohnella faecalis</name>
    <dbReference type="NCBI Taxonomy" id="2315694"/>
    <lineage>
        <taxon>Bacteria</taxon>
        <taxon>Bacillati</taxon>
        <taxon>Bacillota</taxon>
        <taxon>Bacilli</taxon>
        <taxon>Bacillales</taxon>
        <taxon>Paenibacillaceae</taxon>
        <taxon>Cohnella</taxon>
    </lineage>
</organism>
<dbReference type="AlphaFoldDB" id="A0A398CHG1"/>
<accession>A0A398CHG1</accession>
<protein>
    <submittedName>
        <fullName evidence="1">Uncharacterized protein</fullName>
    </submittedName>
</protein>
<sequence>MPDAFSLSLRGDSGIKSVADLKGKNHWSGRHRRRSANYAVDRFEAARAGSAERRGMESLPFAAACDRAEKGEIAAFIVWDPAAQQAIDDKKYVRLLSNGHDEPFKSGYCCYLRHQRQSGGGRCADLKRLNRGRCLAGAHDFLSSIALLSGRDPNDERGDLAFLRRRSQAAAKG</sequence>
<dbReference type="EMBL" id="QXJM01000039">
    <property type="protein sequence ID" value="RIE01920.1"/>
    <property type="molecule type" value="Genomic_DNA"/>
</dbReference>
<dbReference type="Proteomes" id="UP000266340">
    <property type="component" value="Unassembled WGS sequence"/>
</dbReference>
<reference evidence="1 2" key="1">
    <citation type="submission" date="2018-09" db="EMBL/GenBank/DDBJ databases">
        <title>Cohnella cavernae sp. nov., isolated from a karst cave.</title>
        <authorList>
            <person name="Zhu H."/>
        </authorList>
    </citation>
    <scope>NUCLEOTIDE SEQUENCE [LARGE SCALE GENOMIC DNA]</scope>
    <source>
        <strain evidence="1 2">K2E09-144</strain>
    </source>
</reference>
<proteinExistence type="predicted"/>
<dbReference type="Gene3D" id="3.40.190.10">
    <property type="entry name" value="Periplasmic binding protein-like II"/>
    <property type="match status" value="1"/>
</dbReference>
<evidence type="ECO:0000313" key="2">
    <source>
        <dbReference type="Proteomes" id="UP000266340"/>
    </source>
</evidence>